<name>A0A5S4H7E9_9ACTN</name>
<dbReference type="InterPro" id="IPR010640">
    <property type="entry name" value="Low_temperature_requirement_A"/>
</dbReference>
<dbReference type="EMBL" id="VCKZ01000030">
    <property type="protein sequence ID" value="TMR41175.1"/>
    <property type="molecule type" value="Genomic_DNA"/>
</dbReference>
<protein>
    <submittedName>
        <fullName evidence="1">Low temperature requirement protein A</fullName>
    </submittedName>
</protein>
<dbReference type="OrthoDB" id="7698234at2"/>
<evidence type="ECO:0000313" key="1">
    <source>
        <dbReference type="EMBL" id="TMR41175.1"/>
    </source>
</evidence>
<dbReference type="Pfam" id="PF06772">
    <property type="entry name" value="LtrA"/>
    <property type="match status" value="1"/>
</dbReference>
<evidence type="ECO:0000313" key="2">
    <source>
        <dbReference type="Proteomes" id="UP000305238"/>
    </source>
</evidence>
<dbReference type="AlphaFoldDB" id="A0A5S4H7E9"/>
<keyword evidence="2" id="KW-1185">Reference proteome</keyword>
<proteinExistence type="predicted"/>
<gene>
    <name evidence="1" type="ORF">ETD96_07125</name>
</gene>
<organism evidence="1 2">
    <name type="scientific">Actinomadura geliboluensis</name>
    <dbReference type="NCBI Taxonomy" id="882440"/>
    <lineage>
        <taxon>Bacteria</taxon>
        <taxon>Bacillati</taxon>
        <taxon>Actinomycetota</taxon>
        <taxon>Actinomycetes</taxon>
        <taxon>Streptosporangiales</taxon>
        <taxon>Thermomonosporaceae</taxon>
        <taxon>Actinomadura</taxon>
    </lineage>
</organism>
<dbReference type="Proteomes" id="UP000305238">
    <property type="component" value="Unassembled WGS sequence"/>
</dbReference>
<accession>A0A5S4H7E9</accession>
<sequence>MRAASDAAPRRAVSPLELFFDLVFVFAVGQLAEHPHSAPSWRGAAETAMMLIAVLTTWVLTSFDATFLDITPPGPEGWYWRRWAFGLFMNAQNPHAFTGRPWAFVVPLAAILLLTGDRPPAKTKGAGTAAAVLSPQASGV</sequence>
<comment type="caution">
    <text evidence="1">The sequence shown here is derived from an EMBL/GenBank/DDBJ whole genome shotgun (WGS) entry which is preliminary data.</text>
</comment>
<reference evidence="1 2" key="1">
    <citation type="submission" date="2019-05" db="EMBL/GenBank/DDBJ databases">
        <title>Draft genome sequence of Actinomadura geliboluensis A8036.</title>
        <authorList>
            <person name="Saricaoglu S."/>
            <person name="Isik K."/>
        </authorList>
    </citation>
    <scope>NUCLEOTIDE SEQUENCE [LARGE SCALE GENOMIC DNA]</scope>
    <source>
        <strain evidence="1 2">A8036</strain>
    </source>
</reference>